<proteinExistence type="predicted"/>
<dbReference type="SMART" id="SM00387">
    <property type="entry name" value="HATPase_c"/>
    <property type="match status" value="1"/>
</dbReference>
<keyword evidence="12" id="KW-0902">Two-component regulatory system</keyword>
<evidence type="ECO:0000256" key="4">
    <source>
        <dbReference type="ARBA" id="ARBA00022475"/>
    </source>
</evidence>
<keyword evidence="7 14" id="KW-0812">Transmembrane</keyword>
<dbReference type="InterPro" id="IPR004358">
    <property type="entry name" value="Sig_transdc_His_kin-like_C"/>
</dbReference>
<dbReference type="Pfam" id="PF02518">
    <property type="entry name" value="HATPase_c"/>
    <property type="match status" value="1"/>
</dbReference>
<dbReference type="Proteomes" id="UP000600247">
    <property type="component" value="Unassembled WGS sequence"/>
</dbReference>
<dbReference type="PANTHER" id="PTHR45453">
    <property type="entry name" value="PHOSPHATE REGULON SENSOR PROTEIN PHOR"/>
    <property type="match status" value="1"/>
</dbReference>
<dbReference type="GO" id="GO:0016036">
    <property type="term" value="P:cellular response to phosphate starvation"/>
    <property type="evidence" value="ECO:0007669"/>
    <property type="project" value="TreeGrafter"/>
</dbReference>
<evidence type="ECO:0000256" key="10">
    <source>
        <dbReference type="ARBA" id="ARBA00022840"/>
    </source>
</evidence>
<keyword evidence="4" id="KW-1003">Cell membrane</keyword>
<gene>
    <name evidence="16" type="ORF">GCM10010918_28180</name>
</gene>
<evidence type="ECO:0000256" key="8">
    <source>
        <dbReference type="ARBA" id="ARBA00022741"/>
    </source>
</evidence>
<dbReference type="FunFam" id="3.30.565.10:FF:000057">
    <property type="entry name" value="Sensor histidine kinase"/>
    <property type="match status" value="1"/>
</dbReference>
<comment type="caution">
    <text evidence="16">The sequence shown here is derived from an EMBL/GenBank/DDBJ whole genome shotgun (WGS) entry which is preliminary data.</text>
</comment>
<evidence type="ECO:0000256" key="1">
    <source>
        <dbReference type="ARBA" id="ARBA00000085"/>
    </source>
</evidence>
<feature type="transmembrane region" description="Helical" evidence="14">
    <location>
        <begin position="12"/>
        <end position="31"/>
    </location>
</feature>
<dbReference type="InterPro" id="IPR050351">
    <property type="entry name" value="BphY/WalK/GraS-like"/>
</dbReference>
<dbReference type="InterPro" id="IPR036890">
    <property type="entry name" value="HATPase_C_sf"/>
</dbReference>
<evidence type="ECO:0000256" key="7">
    <source>
        <dbReference type="ARBA" id="ARBA00022692"/>
    </source>
</evidence>
<dbReference type="SMART" id="SM00388">
    <property type="entry name" value="HisKA"/>
    <property type="match status" value="1"/>
</dbReference>
<dbReference type="PANTHER" id="PTHR45453:SF2">
    <property type="entry name" value="HISTIDINE KINASE"/>
    <property type="match status" value="1"/>
</dbReference>
<evidence type="ECO:0000256" key="12">
    <source>
        <dbReference type="ARBA" id="ARBA00023012"/>
    </source>
</evidence>
<dbReference type="Gene3D" id="3.30.565.10">
    <property type="entry name" value="Histidine kinase-like ATPase, C-terminal domain"/>
    <property type="match status" value="1"/>
</dbReference>
<evidence type="ECO:0000313" key="17">
    <source>
        <dbReference type="Proteomes" id="UP000600247"/>
    </source>
</evidence>
<dbReference type="GO" id="GO:0005524">
    <property type="term" value="F:ATP binding"/>
    <property type="evidence" value="ECO:0007669"/>
    <property type="project" value="UniProtKB-KW"/>
</dbReference>
<keyword evidence="9 16" id="KW-0418">Kinase</keyword>
<keyword evidence="5" id="KW-0597">Phosphoprotein</keyword>
<dbReference type="RefSeq" id="WP_188889796.1">
    <property type="nucleotide sequence ID" value="NZ_BMHY01000004.1"/>
</dbReference>
<dbReference type="CDD" id="cd00082">
    <property type="entry name" value="HisKA"/>
    <property type="match status" value="1"/>
</dbReference>
<sequence>MKLFLREQSSLILIYVLQLLVTGLVYWLDGLHKLDTAIYAALLSGCILLLYLVYRYLSNRSFYQRLSVPAGSLESYSTGAAAAKQYTPLAEALHQLQKSQFRLYQSELIELKHKNEEHSQFVNQWVHQMKTPISVIHLLIQEEDDSRFRAIGDELDRLRKGLETVLYTSRLDRFEHDLHVEQLQLETVVRNATSSQKRLFIRNSVYPQIDIDKHLTVASDDKWLSFVIAQLITNAVRYSAGKGTKVYFTAYRSGEQTVLEIRDEGIGIPKSDVPKVFDAYFTGENGRRYEESTGMGLYLVRQICEKLGHTAEIDSVAGQGTTVTIRF</sequence>
<keyword evidence="11 14" id="KW-1133">Transmembrane helix</keyword>
<comment type="subcellular location">
    <subcellularLocation>
        <location evidence="2">Cell membrane</location>
        <topology evidence="2">Multi-pass membrane protein</topology>
    </subcellularLocation>
</comment>
<dbReference type="GO" id="GO:0000155">
    <property type="term" value="F:phosphorelay sensor kinase activity"/>
    <property type="evidence" value="ECO:0007669"/>
    <property type="project" value="InterPro"/>
</dbReference>
<comment type="catalytic activity">
    <reaction evidence="1">
        <text>ATP + protein L-histidine = ADP + protein N-phospho-L-histidine.</text>
        <dbReference type="EC" id="2.7.13.3"/>
    </reaction>
</comment>
<dbReference type="GO" id="GO:0004721">
    <property type="term" value="F:phosphoprotein phosphatase activity"/>
    <property type="evidence" value="ECO:0007669"/>
    <property type="project" value="TreeGrafter"/>
</dbReference>
<keyword evidence="6" id="KW-0808">Transferase</keyword>
<dbReference type="InterPro" id="IPR003661">
    <property type="entry name" value="HisK_dim/P_dom"/>
</dbReference>
<dbReference type="InterPro" id="IPR003594">
    <property type="entry name" value="HATPase_dom"/>
</dbReference>
<evidence type="ECO:0000256" key="14">
    <source>
        <dbReference type="SAM" id="Phobius"/>
    </source>
</evidence>
<keyword evidence="10" id="KW-0067">ATP-binding</keyword>
<dbReference type="InterPro" id="IPR005467">
    <property type="entry name" value="His_kinase_dom"/>
</dbReference>
<reference evidence="16 17" key="1">
    <citation type="journal article" date="2014" name="Int. J. Syst. Evol. Microbiol.">
        <title>Complete genome sequence of Corynebacterium casei LMG S-19264T (=DSM 44701T), isolated from a smear-ripened cheese.</title>
        <authorList>
            <consortium name="US DOE Joint Genome Institute (JGI-PGF)"/>
            <person name="Walter F."/>
            <person name="Albersmeier A."/>
            <person name="Kalinowski J."/>
            <person name="Ruckert C."/>
        </authorList>
    </citation>
    <scope>NUCLEOTIDE SEQUENCE [LARGE SCALE GENOMIC DNA]</scope>
    <source>
        <strain evidence="16 17">CGMCC 1.15286</strain>
    </source>
</reference>
<feature type="domain" description="Histidine kinase" evidence="15">
    <location>
        <begin position="124"/>
        <end position="327"/>
    </location>
</feature>
<dbReference type="EC" id="2.7.13.3" evidence="3"/>
<accession>A0A917H856</accession>
<keyword evidence="13 14" id="KW-0472">Membrane</keyword>
<dbReference type="PRINTS" id="PR00344">
    <property type="entry name" value="BCTRLSENSOR"/>
</dbReference>
<dbReference type="PROSITE" id="PS50109">
    <property type="entry name" value="HIS_KIN"/>
    <property type="match status" value="1"/>
</dbReference>
<dbReference type="SUPFAM" id="SSF55874">
    <property type="entry name" value="ATPase domain of HSP90 chaperone/DNA topoisomerase II/histidine kinase"/>
    <property type="match status" value="1"/>
</dbReference>
<keyword evidence="8" id="KW-0547">Nucleotide-binding</keyword>
<protein>
    <recommendedName>
        <fullName evidence="3">histidine kinase</fullName>
        <ecNumber evidence="3">2.7.13.3</ecNumber>
    </recommendedName>
</protein>
<evidence type="ECO:0000256" key="9">
    <source>
        <dbReference type="ARBA" id="ARBA00022777"/>
    </source>
</evidence>
<evidence type="ECO:0000313" key="16">
    <source>
        <dbReference type="EMBL" id="GGG71073.1"/>
    </source>
</evidence>
<evidence type="ECO:0000256" key="13">
    <source>
        <dbReference type="ARBA" id="ARBA00023136"/>
    </source>
</evidence>
<name>A0A917H856_9BACL</name>
<keyword evidence="17" id="KW-1185">Reference proteome</keyword>
<dbReference type="AlphaFoldDB" id="A0A917H856"/>
<dbReference type="GO" id="GO:0005886">
    <property type="term" value="C:plasma membrane"/>
    <property type="evidence" value="ECO:0007669"/>
    <property type="project" value="UniProtKB-SubCell"/>
</dbReference>
<evidence type="ECO:0000256" key="3">
    <source>
        <dbReference type="ARBA" id="ARBA00012438"/>
    </source>
</evidence>
<evidence type="ECO:0000256" key="11">
    <source>
        <dbReference type="ARBA" id="ARBA00022989"/>
    </source>
</evidence>
<dbReference type="InterPro" id="IPR036097">
    <property type="entry name" value="HisK_dim/P_sf"/>
</dbReference>
<evidence type="ECO:0000256" key="2">
    <source>
        <dbReference type="ARBA" id="ARBA00004651"/>
    </source>
</evidence>
<feature type="transmembrane region" description="Helical" evidence="14">
    <location>
        <begin position="37"/>
        <end position="57"/>
    </location>
</feature>
<dbReference type="EMBL" id="BMHY01000004">
    <property type="protein sequence ID" value="GGG71073.1"/>
    <property type="molecule type" value="Genomic_DNA"/>
</dbReference>
<evidence type="ECO:0000259" key="15">
    <source>
        <dbReference type="PROSITE" id="PS50109"/>
    </source>
</evidence>
<organism evidence="16 17">
    <name type="scientific">Paenibacillus radicis</name>
    <name type="common">ex Gao et al. 2016</name>
    <dbReference type="NCBI Taxonomy" id="1737354"/>
    <lineage>
        <taxon>Bacteria</taxon>
        <taxon>Bacillati</taxon>
        <taxon>Bacillota</taxon>
        <taxon>Bacilli</taxon>
        <taxon>Bacillales</taxon>
        <taxon>Paenibacillaceae</taxon>
        <taxon>Paenibacillus</taxon>
    </lineage>
</organism>
<evidence type="ECO:0000256" key="5">
    <source>
        <dbReference type="ARBA" id="ARBA00022553"/>
    </source>
</evidence>
<dbReference type="SUPFAM" id="SSF47384">
    <property type="entry name" value="Homodimeric domain of signal transducing histidine kinase"/>
    <property type="match status" value="1"/>
</dbReference>
<evidence type="ECO:0000256" key="6">
    <source>
        <dbReference type="ARBA" id="ARBA00022679"/>
    </source>
</evidence>